<proteinExistence type="predicted"/>
<gene>
    <name evidence="2" type="ORF">FKW44_006889</name>
</gene>
<feature type="non-terminal residue" evidence="2">
    <location>
        <position position="1"/>
    </location>
</feature>
<protein>
    <submittedName>
        <fullName evidence="2">Uncharacterized protein</fullName>
    </submittedName>
</protein>
<accession>A0A7T8QT78</accession>
<dbReference type="Proteomes" id="UP000595437">
    <property type="component" value="Chromosome 4"/>
</dbReference>
<reference evidence="3" key="1">
    <citation type="submission" date="2021-01" db="EMBL/GenBank/DDBJ databases">
        <title>Caligus Genome Assembly.</title>
        <authorList>
            <person name="Gallardo-Escarate C."/>
        </authorList>
    </citation>
    <scope>NUCLEOTIDE SEQUENCE [LARGE SCALE GENOMIC DNA]</scope>
</reference>
<evidence type="ECO:0000256" key="1">
    <source>
        <dbReference type="SAM" id="MobiDB-lite"/>
    </source>
</evidence>
<evidence type="ECO:0000313" key="2">
    <source>
        <dbReference type="EMBL" id="QQP54153.1"/>
    </source>
</evidence>
<sequence length="109" mass="12483">SDGHLSSTGPRHLPPQRGRGGSLIVPPPVLLPNVGELRLDPLNFDFKEEENDDEDEDLLRRGLWAQGSFTLTMEQFLTNHSRLSSRRNLYSSLKKTKNFRRAPLMTKKR</sequence>
<dbReference type="AlphaFoldDB" id="A0A7T8QT78"/>
<evidence type="ECO:0000313" key="3">
    <source>
        <dbReference type="Proteomes" id="UP000595437"/>
    </source>
</evidence>
<organism evidence="2 3">
    <name type="scientific">Caligus rogercresseyi</name>
    <name type="common">Sea louse</name>
    <dbReference type="NCBI Taxonomy" id="217165"/>
    <lineage>
        <taxon>Eukaryota</taxon>
        <taxon>Metazoa</taxon>
        <taxon>Ecdysozoa</taxon>
        <taxon>Arthropoda</taxon>
        <taxon>Crustacea</taxon>
        <taxon>Multicrustacea</taxon>
        <taxon>Hexanauplia</taxon>
        <taxon>Copepoda</taxon>
        <taxon>Siphonostomatoida</taxon>
        <taxon>Caligidae</taxon>
        <taxon>Caligus</taxon>
    </lineage>
</organism>
<feature type="region of interest" description="Disordered" evidence="1">
    <location>
        <begin position="1"/>
        <end position="26"/>
    </location>
</feature>
<dbReference type="EMBL" id="CP045893">
    <property type="protein sequence ID" value="QQP54153.1"/>
    <property type="molecule type" value="Genomic_DNA"/>
</dbReference>
<name>A0A7T8QT78_CALRO</name>
<keyword evidence="3" id="KW-1185">Reference proteome</keyword>